<keyword evidence="3" id="KW-1185">Reference proteome</keyword>
<evidence type="ECO:0000313" key="2">
    <source>
        <dbReference type="EMBL" id="KAG0711045.1"/>
    </source>
</evidence>
<protein>
    <submittedName>
        <fullName evidence="2">Serine/threonine-protein kinase TNNI3K</fullName>
    </submittedName>
</protein>
<evidence type="ECO:0000256" key="1">
    <source>
        <dbReference type="SAM" id="MobiDB-lite"/>
    </source>
</evidence>
<dbReference type="SUPFAM" id="SSF48403">
    <property type="entry name" value="Ankyrin repeat"/>
    <property type="match status" value="1"/>
</dbReference>
<comment type="caution">
    <text evidence="2">The sequence shown here is derived from an EMBL/GenBank/DDBJ whole genome shotgun (WGS) entry which is preliminary data.</text>
</comment>
<feature type="region of interest" description="Disordered" evidence="1">
    <location>
        <begin position="120"/>
        <end position="152"/>
    </location>
</feature>
<dbReference type="OrthoDB" id="6338880at2759"/>
<dbReference type="Proteomes" id="UP000770661">
    <property type="component" value="Unassembled WGS sequence"/>
</dbReference>
<name>A0A8J5CGR2_CHIOP</name>
<sequence>MGNYKSRPRSTCSQELCKKILQNYAHLEEKIQEDLEVDFESLTEIQQVCSNGTVDQLASLLNSETVCERLDNGMTLLHLCCIAAAISVKDDTAKDLESNETEGKSNVSYDMSVLQLMRSPREKSDHGDRNQEHVSDQSDVHTQDVKQSRSKEVREQIRLLLKKGADPAIISKNGFSPLHIASYKVKTTP</sequence>
<accession>A0A8J5CGR2</accession>
<dbReference type="EMBL" id="JACEEZ010023645">
    <property type="protein sequence ID" value="KAG0711045.1"/>
    <property type="molecule type" value="Genomic_DNA"/>
</dbReference>
<organism evidence="2 3">
    <name type="scientific">Chionoecetes opilio</name>
    <name type="common">Atlantic snow crab</name>
    <name type="synonym">Cancer opilio</name>
    <dbReference type="NCBI Taxonomy" id="41210"/>
    <lineage>
        <taxon>Eukaryota</taxon>
        <taxon>Metazoa</taxon>
        <taxon>Ecdysozoa</taxon>
        <taxon>Arthropoda</taxon>
        <taxon>Crustacea</taxon>
        <taxon>Multicrustacea</taxon>
        <taxon>Malacostraca</taxon>
        <taxon>Eumalacostraca</taxon>
        <taxon>Eucarida</taxon>
        <taxon>Decapoda</taxon>
        <taxon>Pleocyemata</taxon>
        <taxon>Brachyura</taxon>
        <taxon>Eubrachyura</taxon>
        <taxon>Majoidea</taxon>
        <taxon>Majidae</taxon>
        <taxon>Chionoecetes</taxon>
    </lineage>
</organism>
<evidence type="ECO:0000313" key="3">
    <source>
        <dbReference type="Proteomes" id="UP000770661"/>
    </source>
</evidence>
<keyword evidence="2" id="KW-0418">Kinase</keyword>
<dbReference type="GO" id="GO:0016301">
    <property type="term" value="F:kinase activity"/>
    <property type="evidence" value="ECO:0007669"/>
    <property type="project" value="UniProtKB-KW"/>
</dbReference>
<dbReference type="AlphaFoldDB" id="A0A8J5CGR2"/>
<dbReference type="InterPro" id="IPR036770">
    <property type="entry name" value="Ankyrin_rpt-contain_sf"/>
</dbReference>
<dbReference type="Gene3D" id="1.25.40.20">
    <property type="entry name" value="Ankyrin repeat-containing domain"/>
    <property type="match status" value="1"/>
</dbReference>
<keyword evidence="2" id="KW-0808">Transferase</keyword>
<proteinExistence type="predicted"/>
<gene>
    <name evidence="2" type="primary">TNNI3K</name>
    <name evidence="2" type="ORF">GWK47_021508</name>
</gene>
<reference evidence="2" key="1">
    <citation type="submission" date="2020-07" db="EMBL/GenBank/DDBJ databases">
        <title>The High-quality genome of the commercially important snow crab, Chionoecetes opilio.</title>
        <authorList>
            <person name="Jeong J.-H."/>
            <person name="Ryu S."/>
        </authorList>
    </citation>
    <scope>NUCLEOTIDE SEQUENCE</scope>
    <source>
        <strain evidence="2">MADBK_172401_WGS</strain>
        <tissue evidence="2">Digestive gland</tissue>
    </source>
</reference>